<organism evidence="3 4">
    <name type="scientific">Apiosordaria backusii</name>
    <dbReference type="NCBI Taxonomy" id="314023"/>
    <lineage>
        <taxon>Eukaryota</taxon>
        <taxon>Fungi</taxon>
        <taxon>Dikarya</taxon>
        <taxon>Ascomycota</taxon>
        <taxon>Pezizomycotina</taxon>
        <taxon>Sordariomycetes</taxon>
        <taxon>Sordariomycetidae</taxon>
        <taxon>Sordariales</taxon>
        <taxon>Lasiosphaeriaceae</taxon>
        <taxon>Apiosordaria</taxon>
    </lineage>
</organism>
<evidence type="ECO:0000313" key="3">
    <source>
        <dbReference type="EMBL" id="KAK0741829.1"/>
    </source>
</evidence>
<dbReference type="EMBL" id="JAUKTV010000003">
    <property type="protein sequence ID" value="KAK0741829.1"/>
    <property type="molecule type" value="Genomic_DNA"/>
</dbReference>
<keyword evidence="2" id="KW-0472">Membrane</keyword>
<accession>A0AA40EM64</accession>
<gene>
    <name evidence="3" type="ORF">B0T21DRAFT_408684</name>
</gene>
<sequence>MSAQKYDDSVFTRRACVSGLVLCWFVAVGGIIGGGICLYKEVRDGDSIRIDLSNRWRELLPLGLNIFITLLNDSMGYIHAVTLRWSLQREGKLEFNSNLRLLTFSKHSPPNGYIPNAFYLFGIILAYGATSVIFLSLNPELARLLGKDYEITDAKGVHLNGIALIILGCGFLLQAAVTNWALAGTKIPTWSSNPLIIAHTCMNHDTEHYQVMPRQGRCMMGVHLAQEDAKAVQPTRKQRRMITAHPHVRRVLYLLWALPILSGIWAGGIYGYLLRGSRNGIFGRSWSLLPEFLPHTDDNCHTKQCTDGTSVLNLGWSTSGGAAGTTGGVFLIIAIQSVVTLSLHCAELIVNLSRDEGIYRKLIGPRGTNGHYNSVAEAFTSWQTIFLFVLKAGVHWMFGLAINLQFQLGVNMYPSQIFYFAAFTLVAAVFGLLLSLQRPSGYLPPTFGHIQTIADIIDEWADSGCMFWGVKGPNFTGTSTKRLKEPDPNTLYGGSKESDGRGGHSDSITEIPLETFSPVSPVGSSTVEQNFGYISPIVQTPPSATSTWGQPHQQPQGQFTYAQWSHQNPQQQYQQNHQHHQNPQQQYQHAQHHQTSYDSLSSRFSGQTGYSAYSNQSTQPFLHGYRGY</sequence>
<feature type="region of interest" description="Disordered" evidence="1">
    <location>
        <begin position="564"/>
        <end position="617"/>
    </location>
</feature>
<protein>
    <submittedName>
        <fullName evidence="3">Uncharacterized protein</fullName>
    </submittedName>
</protein>
<feature type="transmembrane region" description="Helical" evidence="2">
    <location>
        <begin position="117"/>
        <end position="137"/>
    </location>
</feature>
<feature type="compositionally biased region" description="Low complexity" evidence="1">
    <location>
        <begin position="566"/>
        <end position="589"/>
    </location>
</feature>
<dbReference type="AlphaFoldDB" id="A0AA40EM64"/>
<keyword evidence="2" id="KW-1133">Transmembrane helix</keyword>
<feature type="transmembrane region" description="Helical" evidence="2">
    <location>
        <begin position="17"/>
        <end position="39"/>
    </location>
</feature>
<feature type="transmembrane region" description="Helical" evidence="2">
    <location>
        <begin position="59"/>
        <end position="80"/>
    </location>
</feature>
<feature type="region of interest" description="Disordered" evidence="1">
    <location>
        <begin position="478"/>
        <end position="509"/>
    </location>
</feature>
<dbReference type="Proteomes" id="UP001172159">
    <property type="component" value="Unassembled WGS sequence"/>
</dbReference>
<reference evidence="3" key="1">
    <citation type="submission" date="2023-06" db="EMBL/GenBank/DDBJ databases">
        <title>Genome-scale phylogeny and comparative genomics of the fungal order Sordariales.</title>
        <authorList>
            <consortium name="Lawrence Berkeley National Laboratory"/>
            <person name="Hensen N."/>
            <person name="Bonometti L."/>
            <person name="Westerberg I."/>
            <person name="Brannstrom I.O."/>
            <person name="Guillou S."/>
            <person name="Cros-Aarteil S."/>
            <person name="Calhoun S."/>
            <person name="Haridas S."/>
            <person name="Kuo A."/>
            <person name="Mondo S."/>
            <person name="Pangilinan J."/>
            <person name="Riley R."/>
            <person name="Labutti K."/>
            <person name="Andreopoulos B."/>
            <person name="Lipzen A."/>
            <person name="Chen C."/>
            <person name="Yanf M."/>
            <person name="Daum C."/>
            <person name="Ng V."/>
            <person name="Clum A."/>
            <person name="Steindorff A."/>
            <person name="Ohm R."/>
            <person name="Martin F."/>
            <person name="Silar P."/>
            <person name="Natvig D."/>
            <person name="Lalanne C."/>
            <person name="Gautier V."/>
            <person name="Ament-Velasquez S.L."/>
            <person name="Kruys A."/>
            <person name="Hutchinson M.I."/>
            <person name="Powell A.J."/>
            <person name="Barry K."/>
            <person name="Miller A.N."/>
            <person name="Grigoriev I.V."/>
            <person name="Debuchy R."/>
            <person name="Gladieux P."/>
            <person name="Thoren M.H."/>
            <person name="Johannesson H."/>
        </authorList>
    </citation>
    <scope>NUCLEOTIDE SEQUENCE</scope>
    <source>
        <strain evidence="3">CBS 540.89</strain>
    </source>
</reference>
<comment type="caution">
    <text evidence="3">The sequence shown here is derived from an EMBL/GenBank/DDBJ whole genome shotgun (WGS) entry which is preliminary data.</text>
</comment>
<feature type="transmembrane region" description="Helical" evidence="2">
    <location>
        <begin position="251"/>
        <end position="274"/>
    </location>
</feature>
<proteinExistence type="predicted"/>
<keyword evidence="4" id="KW-1185">Reference proteome</keyword>
<feature type="transmembrane region" description="Helical" evidence="2">
    <location>
        <begin position="157"/>
        <end position="182"/>
    </location>
</feature>
<feature type="transmembrane region" description="Helical" evidence="2">
    <location>
        <begin position="417"/>
        <end position="436"/>
    </location>
</feature>
<name>A0AA40EM64_9PEZI</name>
<feature type="transmembrane region" description="Helical" evidence="2">
    <location>
        <begin position="385"/>
        <end position="405"/>
    </location>
</feature>
<feature type="compositionally biased region" description="Polar residues" evidence="1">
    <location>
        <begin position="596"/>
        <end position="617"/>
    </location>
</feature>
<evidence type="ECO:0000256" key="1">
    <source>
        <dbReference type="SAM" id="MobiDB-lite"/>
    </source>
</evidence>
<evidence type="ECO:0000256" key="2">
    <source>
        <dbReference type="SAM" id="Phobius"/>
    </source>
</evidence>
<evidence type="ECO:0000313" key="4">
    <source>
        <dbReference type="Proteomes" id="UP001172159"/>
    </source>
</evidence>
<keyword evidence="2" id="KW-0812">Transmembrane</keyword>